<dbReference type="Gene3D" id="3.30.160.20">
    <property type="match status" value="1"/>
</dbReference>
<keyword evidence="4" id="KW-1185">Reference proteome</keyword>
<evidence type="ECO:0000256" key="1">
    <source>
        <dbReference type="SAM" id="Coils"/>
    </source>
</evidence>
<evidence type="ECO:0000313" key="4">
    <source>
        <dbReference type="Proteomes" id="UP000515152"/>
    </source>
</evidence>
<feature type="chain" id="PRO_5027888674" evidence="3">
    <location>
        <begin position="20"/>
        <end position="652"/>
    </location>
</feature>
<sequence>MCLCMCVCLYVWFPLQVINVRNCVMHSPNLTVNQKDFEQHLQKMKDLARLLDQHAHDLKSVPDEIDELCRTIDDGFLPRLESKGQKQEERKENSYLKCMELELKALEEKIQYLSQRCEEDQEGVKEEVQGIWNFLNENTDLKEKLAPQMEQLQRRVDQHEQQINVLNERVDQLEVKVTQGPEKALLFPTSPLKYKNYIFKLARKYGWPHPVFTESPEQDGYRGRLEVNGLTFTGERVCLNKKLAHQEVAKKAMDHLQTSAASAGEGVQMRPAAAPSESSTSEGCMSGQDLVKTVSQYYYGSVTVVLDTKVASEEGCCHEKEAIEAAYGKLALLFGLDDAETGSSKKSLVLEYFQARGFPPPLEDCNKGPDEKFYCKLKVSGPNDGVEKRKISWQELWEMEAFKASFTIRAAYDVLPSPKNLSQWYGEDPTCSLCPTPATLKHILVGCKTGLTQGRYTWRHNQVLQCLAAVMESRRMSVNALPPPSRRPATTFVREGGGQVTLTTTRPETGQLGGARDWKMLADLGQKLRFPAEIATSNLRPDLVLWSASLKQVYIVELTVPWESAVEEAYERKKLRYADLAADAQQRGWKAKVCPVEVGCRGFVATSTSRLLREMGVRGKAHRQAVKDLSRAAENGSQWLWIKRKDSAWAVG</sequence>
<reference evidence="5" key="1">
    <citation type="submission" date="2025-08" db="UniProtKB">
        <authorList>
            <consortium name="RefSeq"/>
        </authorList>
    </citation>
    <scope>IDENTIFICATION</scope>
</reference>
<protein>
    <submittedName>
        <fullName evidence="5">Uncharacterized protein LOC105911951</fullName>
    </submittedName>
</protein>
<keyword evidence="3" id="KW-0732">Signal</keyword>
<evidence type="ECO:0000256" key="3">
    <source>
        <dbReference type="SAM" id="SignalP"/>
    </source>
</evidence>
<feature type="coiled-coil region" evidence="1">
    <location>
        <begin position="96"/>
        <end position="176"/>
    </location>
</feature>
<feature type="compositionally biased region" description="Low complexity" evidence="2">
    <location>
        <begin position="271"/>
        <end position="282"/>
    </location>
</feature>
<dbReference type="AlphaFoldDB" id="A0A6P8ER21"/>
<dbReference type="GeneID" id="105911951"/>
<evidence type="ECO:0000313" key="5">
    <source>
        <dbReference type="RefSeq" id="XP_031414404.1"/>
    </source>
</evidence>
<gene>
    <name evidence="5" type="primary">LOC105911951</name>
</gene>
<dbReference type="CDD" id="cd00048">
    <property type="entry name" value="DSRM_SF"/>
    <property type="match status" value="1"/>
</dbReference>
<dbReference type="Proteomes" id="UP000515152">
    <property type="component" value="Chromosome 21"/>
</dbReference>
<dbReference type="Pfam" id="PF15112">
    <property type="entry name" value="DUF4559"/>
    <property type="match status" value="1"/>
</dbReference>
<dbReference type="SUPFAM" id="SSF54768">
    <property type="entry name" value="dsRNA-binding domain-like"/>
    <property type="match status" value="1"/>
</dbReference>
<accession>A0A6P8ER21</accession>
<feature type="region of interest" description="Disordered" evidence="2">
    <location>
        <begin position="260"/>
        <end position="285"/>
    </location>
</feature>
<keyword evidence="1" id="KW-0175">Coiled coil</keyword>
<name>A0A6P8ER21_CLUHA</name>
<dbReference type="KEGG" id="char:105911951"/>
<dbReference type="RefSeq" id="XP_031414404.1">
    <property type="nucleotide sequence ID" value="XM_031558544.1"/>
</dbReference>
<proteinExistence type="predicted"/>
<feature type="signal peptide" evidence="3">
    <location>
        <begin position="1"/>
        <end position="19"/>
    </location>
</feature>
<dbReference type="OrthoDB" id="9934809at2759"/>
<dbReference type="PANTHER" id="PTHR35083:SF3">
    <property type="entry name" value="SI:CH211-91P5.3"/>
    <property type="match status" value="1"/>
</dbReference>
<organism evidence="4 5">
    <name type="scientific">Clupea harengus</name>
    <name type="common">Atlantic herring</name>
    <dbReference type="NCBI Taxonomy" id="7950"/>
    <lineage>
        <taxon>Eukaryota</taxon>
        <taxon>Metazoa</taxon>
        <taxon>Chordata</taxon>
        <taxon>Craniata</taxon>
        <taxon>Vertebrata</taxon>
        <taxon>Euteleostomi</taxon>
        <taxon>Actinopterygii</taxon>
        <taxon>Neopterygii</taxon>
        <taxon>Teleostei</taxon>
        <taxon>Clupei</taxon>
        <taxon>Clupeiformes</taxon>
        <taxon>Clupeoidei</taxon>
        <taxon>Clupeidae</taxon>
        <taxon>Clupea</taxon>
    </lineage>
</organism>
<dbReference type="PANTHER" id="PTHR35083">
    <property type="entry name" value="RGD1565685 PROTEIN"/>
    <property type="match status" value="1"/>
</dbReference>
<dbReference type="InterPro" id="IPR027897">
    <property type="entry name" value="DUF4559"/>
</dbReference>
<evidence type="ECO:0000256" key="2">
    <source>
        <dbReference type="SAM" id="MobiDB-lite"/>
    </source>
</evidence>